<gene>
    <name evidence="1" type="ORF">DFP72DRAFT_847837</name>
</gene>
<reference evidence="1 2" key="1">
    <citation type="submission" date="2020-07" db="EMBL/GenBank/DDBJ databases">
        <title>Comparative genomics of pyrophilous fungi reveals a link between fire events and developmental genes.</title>
        <authorList>
            <consortium name="DOE Joint Genome Institute"/>
            <person name="Steindorff A.S."/>
            <person name="Carver A."/>
            <person name="Calhoun S."/>
            <person name="Stillman K."/>
            <person name="Liu H."/>
            <person name="Lipzen A."/>
            <person name="Pangilinan J."/>
            <person name="Labutti K."/>
            <person name="Bruns T.D."/>
            <person name="Grigoriev I.V."/>
        </authorList>
    </citation>
    <scope>NUCLEOTIDE SEQUENCE [LARGE SCALE GENOMIC DNA]</scope>
    <source>
        <strain evidence="1 2">CBS 144469</strain>
    </source>
</reference>
<keyword evidence="2" id="KW-1185">Reference proteome</keyword>
<protein>
    <submittedName>
        <fullName evidence="1">Uncharacterized protein</fullName>
    </submittedName>
</protein>
<accession>A0A8H6HXL6</accession>
<comment type="caution">
    <text evidence="1">The sequence shown here is derived from an EMBL/GenBank/DDBJ whole genome shotgun (WGS) entry which is preliminary data.</text>
</comment>
<evidence type="ECO:0000313" key="1">
    <source>
        <dbReference type="EMBL" id="KAF6754840.1"/>
    </source>
</evidence>
<dbReference type="Proteomes" id="UP000521943">
    <property type="component" value="Unassembled WGS sequence"/>
</dbReference>
<dbReference type="OrthoDB" id="3027218at2759"/>
<dbReference type="AlphaFoldDB" id="A0A8H6HXL6"/>
<dbReference type="EMBL" id="JACGCI010000032">
    <property type="protein sequence ID" value="KAF6754840.1"/>
    <property type="molecule type" value="Genomic_DNA"/>
</dbReference>
<name>A0A8H6HXL6_9AGAR</name>
<organism evidence="1 2">
    <name type="scientific">Ephemerocybe angulata</name>
    <dbReference type="NCBI Taxonomy" id="980116"/>
    <lineage>
        <taxon>Eukaryota</taxon>
        <taxon>Fungi</taxon>
        <taxon>Dikarya</taxon>
        <taxon>Basidiomycota</taxon>
        <taxon>Agaricomycotina</taxon>
        <taxon>Agaricomycetes</taxon>
        <taxon>Agaricomycetidae</taxon>
        <taxon>Agaricales</taxon>
        <taxon>Agaricineae</taxon>
        <taxon>Psathyrellaceae</taxon>
        <taxon>Ephemerocybe</taxon>
    </lineage>
</organism>
<proteinExistence type="predicted"/>
<evidence type="ECO:0000313" key="2">
    <source>
        <dbReference type="Proteomes" id="UP000521943"/>
    </source>
</evidence>
<sequence length="235" mass="27488">MGRRAKYFTLVEKTQACKERRAILKLRPEAIAAKQAENRRQYLRRKPIPTLPDSLRLQAKAAMSWSSWGLLFDRFYRGEDSLAIDELYLEENDFRALLGRPPYPNSLTTMDIDSFQDIWPQLSAAIHGYMSCRYAKDVEGRTSRIRDMTDSAVIEELWHRYTALSKDHVFLMGILKGKSMLQYTPEELLAMINLNWISRLIVFAVEDLEAFRYDRSHFIRTCIDRLWTMGTCSTT</sequence>